<proteinExistence type="predicted"/>
<sequence length="465" mass="50018">MLCEAAFLLLVGFSATSGTQLQNPSSSVPSTKPSPTCTSSVSKQWLSTCDTTIFWPTSTDYFYGPTTGPGASAVSCNAQWVEYIGRASGLVSMGATSTSTITETYYSSTGACNTEVWPEGPGDPHTGPVTTLCDGIARALGPLEYSTSYWPGTGPCSTAILTSTDTTPVYRSPSPSPDCQLNSQDCIPMWETYTSRYYSYLDSMTTEIPGDTNRPIRPTACPTTKRNYTEQDPCTNCHYLPGTATLFYWAVSTVSGDLCLQNGSTVPATPTGDRPNTAIVDSHTFISPSIYASFTSIYARSNQRAHPGGSCGADHEDVIISIHPDALTSYRGHRNAKYPITGTPYPFNFADFQSHEVGNYTLPLIPWDQYRGGAQCSLGGRACDMVRNDYRPWMGIPEGVMTQIDPRWTECDRLWYIPPVSLVPLVAGSIESRPTGVAEASVPQPASAVPVSALVASTPTVTADW</sequence>
<reference evidence="1 2" key="1">
    <citation type="journal article" date="2023" name="ACS Omega">
        <title>Identification of the Neoaspergillic Acid Biosynthesis Gene Cluster by Establishing an In Vitro CRISPR-Ribonucleoprotein Genetic System in Aspergillus melleus.</title>
        <authorList>
            <person name="Yuan B."/>
            <person name="Grau M.F."/>
            <person name="Murata R.M."/>
            <person name="Torok T."/>
            <person name="Venkateswaran K."/>
            <person name="Stajich J.E."/>
            <person name="Wang C.C.C."/>
        </authorList>
    </citation>
    <scope>NUCLEOTIDE SEQUENCE [LARGE SCALE GENOMIC DNA]</scope>
    <source>
        <strain evidence="1 2">IMV 1140</strain>
    </source>
</reference>
<evidence type="ECO:0000313" key="2">
    <source>
        <dbReference type="Proteomes" id="UP001177260"/>
    </source>
</evidence>
<gene>
    <name evidence="1" type="ORF">N8T08_007293</name>
</gene>
<organism evidence="1 2">
    <name type="scientific">Aspergillus melleus</name>
    <dbReference type="NCBI Taxonomy" id="138277"/>
    <lineage>
        <taxon>Eukaryota</taxon>
        <taxon>Fungi</taxon>
        <taxon>Dikarya</taxon>
        <taxon>Ascomycota</taxon>
        <taxon>Pezizomycotina</taxon>
        <taxon>Eurotiomycetes</taxon>
        <taxon>Eurotiomycetidae</taxon>
        <taxon>Eurotiales</taxon>
        <taxon>Aspergillaceae</taxon>
        <taxon>Aspergillus</taxon>
        <taxon>Aspergillus subgen. Circumdati</taxon>
    </lineage>
</organism>
<protein>
    <submittedName>
        <fullName evidence="1">Uncharacterized protein</fullName>
    </submittedName>
</protein>
<evidence type="ECO:0000313" key="1">
    <source>
        <dbReference type="EMBL" id="KAK1142859.1"/>
    </source>
</evidence>
<name>A0ACC3AYM7_9EURO</name>
<comment type="caution">
    <text evidence="1">The sequence shown here is derived from an EMBL/GenBank/DDBJ whole genome shotgun (WGS) entry which is preliminary data.</text>
</comment>
<keyword evidence="2" id="KW-1185">Reference proteome</keyword>
<dbReference type="Proteomes" id="UP001177260">
    <property type="component" value="Unassembled WGS sequence"/>
</dbReference>
<dbReference type="EMBL" id="JAOPJF010000046">
    <property type="protein sequence ID" value="KAK1142859.1"/>
    <property type="molecule type" value="Genomic_DNA"/>
</dbReference>
<accession>A0ACC3AYM7</accession>